<name>A0A1R0GS51_9FUNG</name>
<evidence type="ECO:0000313" key="2">
    <source>
        <dbReference type="Proteomes" id="UP000187455"/>
    </source>
</evidence>
<protein>
    <submittedName>
        <fullName evidence="1">Uncharacterized protein</fullName>
    </submittedName>
</protein>
<reference evidence="1 2" key="1">
    <citation type="journal article" date="2016" name="Mol. Biol. Evol.">
        <title>Genome-Wide Survey of Gut Fungi (Harpellales) Reveals the First Horizontally Transferred Ubiquitin Gene from a Mosquito Host.</title>
        <authorList>
            <person name="Wang Y."/>
            <person name="White M.M."/>
            <person name="Kvist S."/>
            <person name="Moncalvo J.M."/>
        </authorList>
    </citation>
    <scope>NUCLEOTIDE SEQUENCE [LARGE SCALE GENOMIC DNA]</scope>
    <source>
        <strain evidence="1 2">ALG-7-W6</strain>
    </source>
</reference>
<dbReference type="EMBL" id="LSSL01004167">
    <property type="protein sequence ID" value="OLY79695.1"/>
    <property type="molecule type" value="Genomic_DNA"/>
</dbReference>
<evidence type="ECO:0000313" key="1">
    <source>
        <dbReference type="EMBL" id="OLY79695.1"/>
    </source>
</evidence>
<gene>
    <name evidence="1" type="ORF">AYI68_g6229</name>
</gene>
<organism evidence="1 2">
    <name type="scientific">Smittium mucronatum</name>
    <dbReference type="NCBI Taxonomy" id="133383"/>
    <lineage>
        <taxon>Eukaryota</taxon>
        <taxon>Fungi</taxon>
        <taxon>Fungi incertae sedis</taxon>
        <taxon>Zoopagomycota</taxon>
        <taxon>Kickxellomycotina</taxon>
        <taxon>Harpellomycetes</taxon>
        <taxon>Harpellales</taxon>
        <taxon>Legeriomycetaceae</taxon>
        <taxon>Smittium</taxon>
    </lineage>
</organism>
<keyword evidence="2" id="KW-1185">Reference proteome</keyword>
<dbReference type="AlphaFoldDB" id="A0A1R0GS51"/>
<proteinExistence type="predicted"/>
<dbReference type="Proteomes" id="UP000187455">
    <property type="component" value="Unassembled WGS sequence"/>
</dbReference>
<comment type="caution">
    <text evidence="1">The sequence shown here is derived from an EMBL/GenBank/DDBJ whole genome shotgun (WGS) entry which is preliminary data.</text>
</comment>
<sequence>MVSGSFSEIRYWIKGFEENKTIIFVVKCRLDIRRPPKAGQPLQKESTGLTKKKKTGPLGFAQCSVFIDVTLSKMQLEAQKKRPDIH</sequence>
<accession>A0A1R0GS51</accession>